<dbReference type="Gene3D" id="3.30.565.10">
    <property type="entry name" value="Histidine kinase-like ATPase, C-terminal domain"/>
    <property type="match status" value="1"/>
</dbReference>
<keyword evidence="10" id="KW-0479">Metal-binding</keyword>
<evidence type="ECO:0000256" key="13">
    <source>
        <dbReference type="ARBA" id="ARBA00022840"/>
    </source>
</evidence>
<evidence type="ECO:0000256" key="2">
    <source>
        <dbReference type="ARBA" id="ARBA00001966"/>
    </source>
</evidence>
<keyword evidence="11" id="KW-0547">Nucleotide-binding</keyword>
<keyword evidence="8" id="KW-0597">Phosphoprotein</keyword>
<feature type="transmembrane region" description="Helical" evidence="21">
    <location>
        <begin position="373"/>
        <end position="392"/>
    </location>
</feature>
<evidence type="ECO:0000256" key="10">
    <source>
        <dbReference type="ARBA" id="ARBA00022723"/>
    </source>
</evidence>
<dbReference type="InterPro" id="IPR036890">
    <property type="entry name" value="HATPase_C_sf"/>
</dbReference>
<keyword evidence="9" id="KW-0808">Transferase</keyword>
<keyword evidence="6" id="KW-0004">4Fe-4S</keyword>
<dbReference type="Gene3D" id="1.25.40.10">
    <property type="entry name" value="Tetratricopeptide repeat domain"/>
    <property type="match status" value="2"/>
</dbReference>
<dbReference type="EC" id="2.7.13.3" evidence="4"/>
<comment type="cofactor">
    <cofactor evidence="2">
        <name>[4Fe-4S] cluster</name>
        <dbReference type="ChEBI" id="CHEBI:49883"/>
    </cofactor>
</comment>
<comment type="caution">
    <text evidence="23">The sequence shown here is derived from an EMBL/GenBank/DDBJ whole genome shotgun (WGS) entry which is preliminary data.</text>
</comment>
<evidence type="ECO:0000256" key="1">
    <source>
        <dbReference type="ARBA" id="ARBA00000085"/>
    </source>
</evidence>
<dbReference type="InterPro" id="IPR050482">
    <property type="entry name" value="Sensor_HK_TwoCompSys"/>
</dbReference>
<keyword evidence="13" id="KW-0067">ATP-binding</keyword>
<dbReference type="InterPro" id="IPR011712">
    <property type="entry name" value="Sig_transdc_His_kin_sub3_dim/P"/>
</dbReference>
<dbReference type="InterPro" id="IPR011990">
    <property type="entry name" value="TPR-like_helical_dom_sf"/>
</dbReference>
<evidence type="ECO:0000256" key="4">
    <source>
        <dbReference type="ARBA" id="ARBA00012438"/>
    </source>
</evidence>
<keyword evidence="19" id="KW-0802">TPR repeat</keyword>
<evidence type="ECO:0000256" key="12">
    <source>
        <dbReference type="ARBA" id="ARBA00022777"/>
    </source>
</evidence>
<evidence type="ECO:0000256" key="9">
    <source>
        <dbReference type="ARBA" id="ARBA00022679"/>
    </source>
</evidence>
<keyword evidence="24" id="KW-1185">Reference proteome</keyword>
<feature type="repeat" description="TPR" evidence="19">
    <location>
        <begin position="183"/>
        <end position="216"/>
    </location>
</feature>
<name>A0ABT8W9V4_9FLAO</name>
<evidence type="ECO:0000259" key="22">
    <source>
        <dbReference type="PROSITE" id="PS50109"/>
    </source>
</evidence>
<evidence type="ECO:0000313" key="23">
    <source>
        <dbReference type="EMBL" id="MDO5969925.1"/>
    </source>
</evidence>
<comment type="catalytic activity">
    <reaction evidence="1">
        <text>ATP + protein L-histidine = ADP + protein N-phospho-L-histidine.</text>
        <dbReference type="EC" id="2.7.13.3"/>
    </reaction>
</comment>
<dbReference type="EMBL" id="JAUOEK010000101">
    <property type="protein sequence ID" value="MDO5969925.1"/>
    <property type="molecule type" value="Genomic_DNA"/>
</dbReference>
<dbReference type="Proteomes" id="UP001176883">
    <property type="component" value="Unassembled WGS sequence"/>
</dbReference>
<dbReference type="SMART" id="SM00387">
    <property type="entry name" value="HATPase_c"/>
    <property type="match status" value="1"/>
</dbReference>
<keyword evidence="14" id="KW-0408">Iron</keyword>
<dbReference type="Pfam" id="PF02518">
    <property type="entry name" value="HATPase_c"/>
    <property type="match status" value="1"/>
</dbReference>
<proteinExistence type="predicted"/>
<feature type="coiled-coil region" evidence="20">
    <location>
        <begin position="333"/>
        <end position="369"/>
    </location>
</feature>
<gene>
    <name evidence="23" type="ORF">Q4Q35_08895</name>
</gene>
<dbReference type="SUPFAM" id="SSF48452">
    <property type="entry name" value="TPR-like"/>
    <property type="match status" value="1"/>
</dbReference>
<evidence type="ECO:0000256" key="20">
    <source>
        <dbReference type="SAM" id="Coils"/>
    </source>
</evidence>
<comment type="function">
    <text evidence="17">Member of the two-component regulatory system NreB/NreC involved in the control of dissimilatory nitrate/nitrite reduction in response to oxygen. NreB functions as a direct oxygen sensor histidine kinase which is autophosphorylated, in the absence of oxygen, probably at the conserved histidine residue, and transfers its phosphate group probably to a conserved aspartate residue of NreC. NreB/NreC activates the expression of the nitrate (narGHJI) and nitrite (nir) reductase operons, as well as the putative nitrate transporter gene narT.</text>
</comment>
<keyword evidence="21" id="KW-0812">Transmembrane</keyword>
<dbReference type="Gene3D" id="1.20.5.1930">
    <property type="match status" value="1"/>
</dbReference>
<organism evidence="23 24">
    <name type="scientific">Flavivirga aquimarina</name>
    <dbReference type="NCBI Taxonomy" id="2027862"/>
    <lineage>
        <taxon>Bacteria</taxon>
        <taxon>Pseudomonadati</taxon>
        <taxon>Bacteroidota</taxon>
        <taxon>Flavobacteriia</taxon>
        <taxon>Flavobacteriales</taxon>
        <taxon>Flavobacteriaceae</taxon>
        <taxon>Flavivirga</taxon>
    </lineage>
</organism>
<keyword evidence="12 23" id="KW-0418">Kinase</keyword>
<comment type="subcellular location">
    <subcellularLocation>
        <location evidence="3">Cytoplasm</location>
    </subcellularLocation>
</comment>
<keyword evidence="16" id="KW-0411">Iron-sulfur</keyword>
<dbReference type="PROSITE" id="PS50005">
    <property type="entry name" value="TPR"/>
    <property type="match status" value="1"/>
</dbReference>
<dbReference type="InterPro" id="IPR005467">
    <property type="entry name" value="His_kinase_dom"/>
</dbReference>
<evidence type="ECO:0000256" key="17">
    <source>
        <dbReference type="ARBA" id="ARBA00024827"/>
    </source>
</evidence>
<evidence type="ECO:0000256" key="19">
    <source>
        <dbReference type="PROSITE-ProRule" id="PRU00339"/>
    </source>
</evidence>
<dbReference type="InterPro" id="IPR019734">
    <property type="entry name" value="TPR_rpt"/>
</dbReference>
<evidence type="ECO:0000256" key="16">
    <source>
        <dbReference type="ARBA" id="ARBA00023014"/>
    </source>
</evidence>
<dbReference type="PRINTS" id="PR00344">
    <property type="entry name" value="BCTRLSENSOR"/>
</dbReference>
<keyword evidence="7" id="KW-0963">Cytoplasm</keyword>
<evidence type="ECO:0000256" key="15">
    <source>
        <dbReference type="ARBA" id="ARBA00023012"/>
    </source>
</evidence>
<dbReference type="SMART" id="SM00028">
    <property type="entry name" value="TPR"/>
    <property type="match status" value="4"/>
</dbReference>
<accession>A0ABT8W9V4</accession>
<dbReference type="CDD" id="cd16917">
    <property type="entry name" value="HATPase_UhpB-NarQ-NarX-like"/>
    <property type="match status" value="1"/>
</dbReference>
<dbReference type="InterPro" id="IPR004358">
    <property type="entry name" value="Sig_transdc_His_kin-like_C"/>
</dbReference>
<keyword evidence="21" id="KW-1133">Transmembrane helix</keyword>
<evidence type="ECO:0000256" key="3">
    <source>
        <dbReference type="ARBA" id="ARBA00004496"/>
    </source>
</evidence>
<sequence length="627" mass="72777">MIKKSLIILLTLCFKSNYGQNDLTLKIIDSSLVLYQKKEHNKAINLLEESLINYSFTANEKNKIYYELYKNSYWINKNSSKIYLHKSKANYQYLSNKEKAKLNYGLGNIHRVLNKYNDSAIYYFLSSLKFLDGSDNLVRKERTKLYQKLANTYSRINNKSKYYYYLNKNLSDLLILKDTNNLVYNYNNLGTYFSSINNIDSSLFYYKKAIKIKPTSKISGSILQNIGGIYLGQLKNIDSAEYYFNEALKYNITKEGLTSLYFNKAVINRLKNKVDSTIYYYSKAEKYADTVRNIKMKSYVSEDLSNFYESLKKYDKALAYRKQFEILNDSVSNLNLLKKVEEYNIKYETEKKEKENIQLQTNIEKEQRQKRNLLMGALTLLLFISIMVILIYKNTKRKQKLAEQEKALETQKLATVLKEQELISIDAMIEGQEKERQRIANDLHDDLGGLMATVKLHFNVFKDKQTPELFDKTTKLIDEAYQKIRSIAHAKNSGVIAKQGLLKAIQNMADKISVSNKISIYVVDHELEDRLENSLELTIFRIIQELVTNIIKHANATEATIHLTNHKDRLNIMVEDNGKGFDHSQITTKNKGMGISSIDKRIDHLNGTMTIESEINKGTTIIIDIPI</sequence>
<protein>
    <recommendedName>
        <fullName evidence="5">Oxygen sensor histidine kinase NreB</fullName>
        <ecNumber evidence="4">2.7.13.3</ecNumber>
    </recommendedName>
    <alternativeName>
        <fullName evidence="18">Nitrogen regulation protein B</fullName>
    </alternativeName>
</protein>
<dbReference type="RefSeq" id="WP_303277618.1">
    <property type="nucleotide sequence ID" value="NZ_JAUOEK010000101.1"/>
</dbReference>
<dbReference type="PROSITE" id="PS50109">
    <property type="entry name" value="HIS_KIN"/>
    <property type="match status" value="1"/>
</dbReference>
<evidence type="ECO:0000256" key="14">
    <source>
        <dbReference type="ARBA" id="ARBA00023004"/>
    </source>
</evidence>
<evidence type="ECO:0000256" key="7">
    <source>
        <dbReference type="ARBA" id="ARBA00022490"/>
    </source>
</evidence>
<feature type="domain" description="Histidine kinase" evidence="22">
    <location>
        <begin position="438"/>
        <end position="627"/>
    </location>
</feature>
<dbReference type="Pfam" id="PF07730">
    <property type="entry name" value="HisKA_3"/>
    <property type="match status" value="1"/>
</dbReference>
<reference evidence="23" key="1">
    <citation type="submission" date="2023-07" db="EMBL/GenBank/DDBJ databases">
        <title>Two novel species in the genus Flavivirga.</title>
        <authorList>
            <person name="Kwon K."/>
        </authorList>
    </citation>
    <scope>NUCLEOTIDE SEQUENCE</scope>
    <source>
        <strain evidence="23">KCTC 52353</strain>
    </source>
</reference>
<evidence type="ECO:0000256" key="21">
    <source>
        <dbReference type="SAM" id="Phobius"/>
    </source>
</evidence>
<keyword evidence="20" id="KW-0175">Coiled coil</keyword>
<evidence type="ECO:0000313" key="24">
    <source>
        <dbReference type="Proteomes" id="UP001176883"/>
    </source>
</evidence>
<dbReference type="GO" id="GO:0016301">
    <property type="term" value="F:kinase activity"/>
    <property type="evidence" value="ECO:0007669"/>
    <property type="project" value="UniProtKB-KW"/>
</dbReference>
<dbReference type="PANTHER" id="PTHR24421:SF10">
    <property type="entry name" value="NITRATE_NITRITE SENSOR PROTEIN NARQ"/>
    <property type="match status" value="1"/>
</dbReference>
<evidence type="ECO:0000256" key="11">
    <source>
        <dbReference type="ARBA" id="ARBA00022741"/>
    </source>
</evidence>
<dbReference type="PANTHER" id="PTHR24421">
    <property type="entry name" value="NITRATE/NITRITE SENSOR PROTEIN NARX-RELATED"/>
    <property type="match status" value="1"/>
</dbReference>
<keyword evidence="21" id="KW-0472">Membrane</keyword>
<dbReference type="SUPFAM" id="SSF55874">
    <property type="entry name" value="ATPase domain of HSP90 chaperone/DNA topoisomerase II/histidine kinase"/>
    <property type="match status" value="1"/>
</dbReference>
<evidence type="ECO:0000256" key="6">
    <source>
        <dbReference type="ARBA" id="ARBA00022485"/>
    </source>
</evidence>
<dbReference type="InterPro" id="IPR003594">
    <property type="entry name" value="HATPase_dom"/>
</dbReference>
<evidence type="ECO:0000256" key="18">
    <source>
        <dbReference type="ARBA" id="ARBA00030800"/>
    </source>
</evidence>
<evidence type="ECO:0000256" key="5">
    <source>
        <dbReference type="ARBA" id="ARBA00017322"/>
    </source>
</evidence>
<keyword evidence="15" id="KW-0902">Two-component regulatory system</keyword>
<evidence type="ECO:0000256" key="8">
    <source>
        <dbReference type="ARBA" id="ARBA00022553"/>
    </source>
</evidence>